<feature type="region of interest" description="Disordered" evidence="1">
    <location>
        <begin position="1"/>
        <end position="21"/>
    </location>
</feature>
<protein>
    <submittedName>
        <fullName evidence="2">Uncharacterized protein</fullName>
    </submittedName>
</protein>
<dbReference type="RefSeq" id="WP_227231430.1">
    <property type="nucleotide sequence ID" value="NZ_JAJCVJ010000004.1"/>
</dbReference>
<accession>A0ABD5RB40</accession>
<evidence type="ECO:0000256" key="1">
    <source>
        <dbReference type="SAM" id="MobiDB-lite"/>
    </source>
</evidence>
<proteinExistence type="predicted"/>
<keyword evidence="3" id="KW-1185">Reference proteome</keyword>
<evidence type="ECO:0000313" key="3">
    <source>
        <dbReference type="Proteomes" id="UP001596201"/>
    </source>
</evidence>
<dbReference type="AlphaFoldDB" id="A0ABD5RB40"/>
<reference evidence="2 3" key="1">
    <citation type="journal article" date="2019" name="Int. J. Syst. Evol. Microbiol.">
        <title>The Global Catalogue of Microorganisms (GCM) 10K type strain sequencing project: providing services to taxonomists for standard genome sequencing and annotation.</title>
        <authorList>
            <consortium name="The Broad Institute Genomics Platform"/>
            <consortium name="The Broad Institute Genome Sequencing Center for Infectious Disease"/>
            <person name="Wu L."/>
            <person name="Ma J."/>
        </authorList>
    </citation>
    <scope>NUCLEOTIDE SEQUENCE [LARGE SCALE GENOMIC DNA]</scope>
    <source>
        <strain evidence="2 3">CGMCC 1.12237</strain>
    </source>
</reference>
<organism evidence="2 3">
    <name type="scientific">Salinirubrum litoreum</name>
    <dbReference type="NCBI Taxonomy" id="1126234"/>
    <lineage>
        <taxon>Archaea</taxon>
        <taxon>Methanobacteriati</taxon>
        <taxon>Methanobacteriota</taxon>
        <taxon>Stenosarchaea group</taxon>
        <taxon>Halobacteria</taxon>
        <taxon>Halobacteriales</taxon>
        <taxon>Haloferacaceae</taxon>
        <taxon>Salinirubrum</taxon>
    </lineage>
</organism>
<dbReference type="EMBL" id="JBHSKX010000001">
    <property type="protein sequence ID" value="MFC5367170.1"/>
    <property type="molecule type" value="Genomic_DNA"/>
</dbReference>
<sequence>MPESESITPYLEENGPTPRSELPVRLESYHREQGVWLFRLTSGVGDTQPAGGQSVKIAYLPEHKKEDVCRCFFEANPEFVDAQTYRSASRQLSNYGREWIDACRPVIAEFFESPSASDESGFDTGETETCSFCGEPVPKGGLPAHLQECSER</sequence>
<evidence type="ECO:0000313" key="2">
    <source>
        <dbReference type="EMBL" id="MFC5367170.1"/>
    </source>
</evidence>
<dbReference type="Proteomes" id="UP001596201">
    <property type="component" value="Unassembled WGS sequence"/>
</dbReference>
<gene>
    <name evidence="2" type="ORF">ACFPJ5_09465</name>
</gene>
<name>A0ABD5RB40_9EURY</name>
<comment type="caution">
    <text evidence="2">The sequence shown here is derived from an EMBL/GenBank/DDBJ whole genome shotgun (WGS) entry which is preliminary data.</text>
</comment>